<feature type="chain" id="PRO_5045170601" evidence="1">
    <location>
        <begin position="30"/>
        <end position="205"/>
    </location>
</feature>
<evidence type="ECO:0000313" key="3">
    <source>
        <dbReference type="Proteomes" id="UP001209701"/>
    </source>
</evidence>
<reference evidence="2 3" key="1">
    <citation type="submission" date="2021-11" db="EMBL/GenBank/DDBJ databases">
        <authorList>
            <person name="Liang Q."/>
            <person name="Mou H."/>
            <person name="Liu Z."/>
        </authorList>
    </citation>
    <scope>NUCLEOTIDE SEQUENCE [LARGE SCALE GENOMIC DNA]</scope>
    <source>
        <strain evidence="2 3">CHU3</strain>
    </source>
</reference>
<organism evidence="2 3">
    <name type="scientific">Roseateles oligotrophus</name>
    <dbReference type="NCBI Taxonomy" id="1769250"/>
    <lineage>
        <taxon>Bacteria</taxon>
        <taxon>Pseudomonadati</taxon>
        <taxon>Pseudomonadota</taxon>
        <taxon>Betaproteobacteria</taxon>
        <taxon>Burkholderiales</taxon>
        <taxon>Sphaerotilaceae</taxon>
        <taxon>Roseateles</taxon>
    </lineage>
</organism>
<evidence type="ECO:0000256" key="1">
    <source>
        <dbReference type="SAM" id="SignalP"/>
    </source>
</evidence>
<dbReference type="EMBL" id="JAJIRN010000008">
    <property type="protein sequence ID" value="MCV2370104.1"/>
    <property type="molecule type" value="Genomic_DNA"/>
</dbReference>
<dbReference type="Proteomes" id="UP001209701">
    <property type="component" value="Unassembled WGS sequence"/>
</dbReference>
<dbReference type="NCBIfam" id="TIGR02595">
    <property type="entry name" value="PEP_CTERM"/>
    <property type="match status" value="1"/>
</dbReference>
<dbReference type="InterPro" id="IPR013424">
    <property type="entry name" value="Ice-binding_C"/>
</dbReference>
<protein>
    <submittedName>
        <fullName evidence="2">PEP-CTERM sorting domain-containing protein</fullName>
    </submittedName>
</protein>
<gene>
    <name evidence="2" type="ORF">LNV07_18635</name>
</gene>
<accession>A0ABT2YJ59</accession>
<proteinExistence type="predicted"/>
<keyword evidence="1" id="KW-0732">Signal</keyword>
<comment type="caution">
    <text evidence="2">The sequence shown here is derived from an EMBL/GenBank/DDBJ whole genome shotgun (WGS) entry which is preliminary data.</text>
</comment>
<keyword evidence="3" id="KW-1185">Reference proteome</keyword>
<feature type="signal peptide" evidence="1">
    <location>
        <begin position="1"/>
        <end position="29"/>
    </location>
</feature>
<sequence>MTSNFISRAIAVGAFSAFTLAVGLSSAQAATLAADGSWYEFLVNAELTPVNSPNSLDWLVGFDDPSPAHFTFTIDAGFVGSLTVLDTGISGDRFIVKNMGAAIGETSVGVDGDPLLEGSSIADFNTALANPDFSRAVYTLEAGSYDISGGLSYSVKLDGSPMNVSTGGLQLTVAAVSAVPESSTLASLLAGLSLLSLALRRKSAK</sequence>
<name>A0ABT2YJ59_9BURK</name>
<dbReference type="RefSeq" id="WP_263572682.1">
    <property type="nucleotide sequence ID" value="NZ_JAJIRN010000008.1"/>
</dbReference>
<evidence type="ECO:0000313" key="2">
    <source>
        <dbReference type="EMBL" id="MCV2370104.1"/>
    </source>
</evidence>